<evidence type="ECO:0000313" key="3">
    <source>
        <dbReference type="EMBL" id="RUO48188.1"/>
    </source>
</evidence>
<comment type="caution">
    <text evidence="3">The sequence shown here is derived from an EMBL/GenBank/DDBJ whole genome shotgun (WGS) entry which is preliminary data.</text>
</comment>
<evidence type="ECO:0000259" key="2">
    <source>
        <dbReference type="Pfam" id="PF03372"/>
    </source>
</evidence>
<dbReference type="RefSeq" id="WP_126833641.1">
    <property type="nucleotide sequence ID" value="NZ_PIPT01000004.1"/>
</dbReference>
<keyword evidence="3" id="KW-0378">Hydrolase</keyword>
<gene>
    <name evidence="3" type="ORF">CWE21_06485</name>
</gene>
<dbReference type="Pfam" id="PF03372">
    <property type="entry name" value="Exo_endo_phos"/>
    <property type="match status" value="1"/>
</dbReference>
<dbReference type="InterPro" id="IPR005135">
    <property type="entry name" value="Endo/exonuclease/phosphatase"/>
</dbReference>
<proteinExistence type="predicted"/>
<sequence length="334" mass="38979">MPEFNVAFLTLSLFTLLLVVVSLLPLSQRTHWLIRLWDFPRLQLTTFALALLVASAAFLPVDRSTTWFLVALQLVCCAWQLWWIFPYTPLAERSVTRYQRKRDEKKVEEHLRILAVNVLEPNRNAVELVRMINRERPDIIVAVETDDWWEKQFTDIEDDLPHVVRVPQNNLYGMMLYSVWPLENVKVENLVQENVPSISADVQMPDGRVVKLHCVHPAPPSPTENEKSKPRDRELLQIAKRAAKETGPVIVTGDLNDVAWSPTTREFIRVSKLLDPRMGRGFFNTFHAQLPFLRWPLDHLFHSEHFMLVKMRRLPKFGSDHFPLLIELALKRQD</sequence>
<keyword evidence="1" id="KW-0812">Transmembrane</keyword>
<keyword evidence="4" id="KW-1185">Reference proteome</keyword>
<dbReference type="EMBL" id="PIPT01000004">
    <property type="protein sequence ID" value="RUO48188.1"/>
    <property type="molecule type" value="Genomic_DNA"/>
</dbReference>
<evidence type="ECO:0000313" key="4">
    <source>
        <dbReference type="Proteomes" id="UP000286678"/>
    </source>
</evidence>
<dbReference type="InterPro" id="IPR036691">
    <property type="entry name" value="Endo/exonu/phosph_ase_sf"/>
</dbReference>
<feature type="transmembrane region" description="Helical" evidence="1">
    <location>
        <begin position="6"/>
        <end position="27"/>
    </location>
</feature>
<dbReference type="OrthoDB" id="9796594at2"/>
<organism evidence="3 4">
    <name type="scientific">Pseudidiomarina aquimaris</name>
    <dbReference type="NCBI Taxonomy" id="641841"/>
    <lineage>
        <taxon>Bacteria</taxon>
        <taxon>Pseudomonadati</taxon>
        <taxon>Pseudomonadota</taxon>
        <taxon>Gammaproteobacteria</taxon>
        <taxon>Alteromonadales</taxon>
        <taxon>Idiomarinaceae</taxon>
        <taxon>Pseudidiomarina</taxon>
    </lineage>
</organism>
<keyword evidence="1" id="KW-0472">Membrane</keyword>
<dbReference type="GO" id="GO:0004519">
    <property type="term" value="F:endonuclease activity"/>
    <property type="evidence" value="ECO:0007669"/>
    <property type="project" value="UniProtKB-KW"/>
</dbReference>
<dbReference type="Proteomes" id="UP000286678">
    <property type="component" value="Unassembled WGS sequence"/>
</dbReference>
<keyword evidence="3" id="KW-0540">Nuclease</keyword>
<evidence type="ECO:0000256" key="1">
    <source>
        <dbReference type="SAM" id="Phobius"/>
    </source>
</evidence>
<protein>
    <submittedName>
        <fullName evidence="3">Endonuclease</fullName>
    </submittedName>
</protein>
<dbReference type="Gene3D" id="3.60.10.10">
    <property type="entry name" value="Endonuclease/exonuclease/phosphatase"/>
    <property type="match status" value="1"/>
</dbReference>
<dbReference type="SUPFAM" id="SSF56219">
    <property type="entry name" value="DNase I-like"/>
    <property type="match status" value="1"/>
</dbReference>
<name>A0A432XHG2_9GAMM</name>
<keyword evidence="1" id="KW-1133">Transmembrane helix</keyword>
<feature type="domain" description="Endonuclease/exonuclease/phosphatase" evidence="2">
    <location>
        <begin position="117"/>
        <end position="321"/>
    </location>
</feature>
<reference evidence="4" key="1">
    <citation type="journal article" date="2018" name="Front. Microbiol.">
        <title>Genome-Based Analysis Reveals the Taxonomy and Diversity of the Family Idiomarinaceae.</title>
        <authorList>
            <person name="Liu Y."/>
            <person name="Lai Q."/>
            <person name="Shao Z."/>
        </authorList>
    </citation>
    <scope>NUCLEOTIDE SEQUENCE [LARGE SCALE GENOMIC DNA]</scope>
    <source>
        <strain evidence="4">SW15</strain>
    </source>
</reference>
<accession>A0A432XHG2</accession>
<keyword evidence="3" id="KW-0255">Endonuclease</keyword>
<feature type="transmembrane region" description="Helical" evidence="1">
    <location>
        <begin position="39"/>
        <end position="59"/>
    </location>
</feature>
<dbReference type="AlphaFoldDB" id="A0A432XHG2"/>
<feature type="transmembrane region" description="Helical" evidence="1">
    <location>
        <begin position="65"/>
        <end position="85"/>
    </location>
</feature>